<organism evidence="2 3">
    <name type="scientific">Neonectria ditissima</name>
    <dbReference type="NCBI Taxonomy" id="78410"/>
    <lineage>
        <taxon>Eukaryota</taxon>
        <taxon>Fungi</taxon>
        <taxon>Dikarya</taxon>
        <taxon>Ascomycota</taxon>
        <taxon>Pezizomycotina</taxon>
        <taxon>Sordariomycetes</taxon>
        <taxon>Hypocreomycetidae</taxon>
        <taxon>Hypocreales</taxon>
        <taxon>Nectriaceae</taxon>
        <taxon>Neonectria</taxon>
    </lineage>
</organism>
<keyword evidence="3" id="KW-1185">Reference proteome</keyword>
<accession>A0A0P7BNY1</accession>
<dbReference type="EMBL" id="LKCW01000050">
    <property type="protein sequence ID" value="KPM42375.1"/>
    <property type="molecule type" value="Genomic_DNA"/>
</dbReference>
<dbReference type="AlphaFoldDB" id="A0A0P7BNY1"/>
<evidence type="ECO:0000256" key="1">
    <source>
        <dbReference type="SAM" id="MobiDB-lite"/>
    </source>
</evidence>
<reference evidence="2 3" key="1">
    <citation type="submission" date="2015-09" db="EMBL/GenBank/DDBJ databases">
        <title>Draft genome of a European isolate of the apple canker pathogen Neonectria ditissima.</title>
        <authorList>
            <person name="Gomez-Cortecero A."/>
            <person name="Harrison R.J."/>
            <person name="Armitage A.D."/>
        </authorList>
    </citation>
    <scope>NUCLEOTIDE SEQUENCE [LARGE SCALE GENOMIC DNA]</scope>
    <source>
        <strain evidence="2 3">R09/05</strain>
    </source>
</reference>
<name>A0A0P7BNY1_9HYPO</name>
<protein>
    <submittedName>
        <fullName evidence="2">Uncharacterized protein</fullName>
    </submittedName>
</protein>
<evidence type="ECO:0000313" key="3">
    <source>
        <dbReference type="Proteomes" id="UP000050424"/>
    </source>
</evidence>
<dbReference type="OrthoDB" id="3513679at2759"/>
<comment type="caution">
    <text evidence="2">The sequence shown here is derived from an EMBL/GenBank/DDBJ whole genome shotgun (WGS) entry which is preliminary data.</text>
</comment>
<evidence type="ECO:0000313" key="2">
    <source>
        <dbReference type="EMBL" id="KPM42375.1"/>
    </source>
</evidence>
<sequence length="362" mass="40328">MSVFTEHSELNGLPPTSRPQAGYTREEALWRYRTDLEGEHRHLSRLRAATIPYRTPLGGSPIPDMDVADVLDACNKSVAVYIPPPRVGRCDAMYLLFHNYLYRRWFRPYQSEIELDRFLCKTIVLSNVPNEPLTSETTIGNFISLNGAICAHVKAKHGTYDQLVAAGHYTSHEDSTTIGQFPVLLVRTGVEEGLSAPITFEGIAGGSASARYVETTLEKAADFVMSLEAREAAVFGLQPDPEAAWESYLKGRKYWMGPYELDIADGPIAGPSSKFVDFISLQYPDQVAKGKEAYAKMAREIDRNGYTIRLLPPIMPHYVINLESPAEACISSGQRDWLVEAEAPTNKYVLALTSNADWKVMD</sequence>
<dbReference type="Proteomes" id="UP000050424">
    <property type="component" value="Unassembled WGS sequence"/>
</dbReference>
<proteinExistence type="predicted"/>
<gene>
    <name evidence="2" type="ORF">AK830_g4195</name>
</gene>
<feature type="region of interest" description="Disordered" evidence="1">
    <location>
        <begin position="1"/>
        <end position="22"/>
    </location>
</feature>